<proteinExistence type="inferred from homology"/>
<protein>
    <submittedName>
        <fullName evidence="10 11">RNA polymerase II transcriptional coactivator-like isoform X1</fullName>
    </submittedName>
</protein>
<keyword evidence="6" id="KW-0539">Nucleus</keyword>
<dbReference type="AlphaFoldDB" id="A0A1S4EIL2"/>
<evidence type="ECO:0000313" key="15">
    <source>
        <dbReference type="RefSeq" id="XP_026683766.1"/>
    </source>
</evidence>
<dbReference type="RefSeq" id="XP_017302038.1">
    <property type="nucleotide sequence ID" value="XM_017446549.2"/>
</dbReference>
<dbReference type="InterPro" id="IPR045125">
    <property type="entry name" value="Sub1/Tcp4-like"/>
</dbReference>
<comment type="subcellular location">
    <subcellularLocation>
        <location evidence="1">Nucleus</location>
    </subcellularLocation>
</comment>
<dbReference type="GeneID" id="103515200"/>
<keyword evidence="5" id="KW-0804">Transcription</keyword>
<evidence type="ECO:0000313" key="10">
    <source>
        <dbReference type="RefSeq" id="XP_017302036.1"/>
    </source>
</evidence>
<feature type="signal peptide" evidence="7">
    <location>
        <begin position="1"/>
        <end position="21"/>
    </location>
</feature>
<dbReference type="Pfam" id="PF02229">
    <property type="entry name" value="PC4"/>
    <property type="match status" value="1"/>
</dbReference>
<dbReference type="GO" id="GO:0005634">
    <property type="term" value="C:nucleus"/>
    <property type="evidence" value="ECO:0007669"/>
    <property type="project" value="UniProtKB-SubCell"/>
</dbReference>
<keyword evidence="7" id="KW-0732">Signal</keyword>
<dbReference type="OrthoDB" id="2505440at2759"/>
<comment type="similarity">
    <text evidence="2">Belongs to the transcriptional coactivator PC4 family.</text>
</comment>
<reference evidence="10 11" key="1">
    <citation type="submission" date="2025-04" db="UniProtKB">
        <authorList>
            <consortium name="RefSeq"/>
        </authorList>
    </citation>
    <scope>IDENTIFICATION</scope>
</reference>
<evidence type="ECO:0000313" key="9">
    <source>
        <dbReference type="Proteomes" id="UP000079169"/>
    </source>
</evidence>
<evidence type="ECO:0000313" key="11">
    <source>
        <dbReference type="RefSeq" id="XP_017302037.1"/>
    </source>
</evidence>
<keyword evidence="3" id="KW-0805">Transcription regulation</keyword>
<evidence type="ECO:0000256" key="4">
    <source>
        <dbReference type="ARBA" id="ARBA00023125"/>
    </source>
</evidence>
<evidence type="ECO:0000313" key="13">
    <source>
        <dbReference type="RefSeq" id="XP_017302039.1"/>
    </source>
</evidence>
<dbReference type="RefSeq" id="XP_017302037.1">
    <property type="nucleotide sequence ID" value="XM_017446548.2"/>
</dbReference>
<feature type="chain" id="PRO_5010481035" evidence="7">
    <location>
        <begin position="22"/>
        <end position="139"/>
    </location>
</feature>
<evidence type="ECO:0000259" key="8">
    <source>
        <dbReference type="Pfam" id="PF02229"/>
    </source>
</evidence>
<dbReference type="RefSeq" id="XP_017302039.1">
    <property type="nucleotide sequence ID" value="XM_017446550.2"/>
</dbReference>
<evidence type="ECO:0000256" key="3">
    <source>
        <dbReference type="ARBA" id="ARBA00023015"/>
    </source>
</evidence>
<accession>A0A1S4EIL2</accession>
<dbReference type="RefSeq" id="XP_017302041.1">
    <property type="nucleotide sequence ID" value="XM_017446552.2"/>
</dbReference>
<keyword evidence="4" id="KW-0238">DNA-binding</keyword>
<dbReference type="STRING" id="121845.A0A1S4EIL2"/>
<dbReference type="InterPro" id="IPR003173">
    <property type="entry name" value="PC4_C"/>
</dbReference>
<dbReference type="GO" id="GO:0003713">
    <property type="term" value="F:transcription coactivator activity"/>
    <property type="evidence" value="ECO:0007669"/>
    <property type="project" value="InterPro"/>
</dbReference>
<dbReference type="GO" id="GO:0060261">
    <property type="term" value="P:positive regulation of transcription initiation by RNA polymerase II"/>
    <property type="evidence" value="ECO:0007669"/>
    <property type="project" value="InterPro"/>
</dbReference>
<evidence type="ECO:0000313" key="12">
    <source>
        <dbReference type="RefSeq" id="XP_017302038.1"/>
    </source>
</evidence>
<evidence type="ECO:0000256" key="7">
    <source>
        <dbReference type="SAM" id="SignalP"/>
    </source>
</evidence>
<dbReference type="RefSeq" id="XP_017302036.1">
    <property type="nucleotide sequence ID" value="XM_017446547.2"/>
</dbReference>
<sequence length="139" mass="15991">MKSILLSCAVVLGCCLIAVKCEEDPLPDAENKDAAGTPGKEMKEEEGVYKSWQLDNTRFVKVKEFKGKLYVDIREHYEKDGQMLPGKKGIQLNLIQFKVLYSNLRYIDWVIQCCLGEIPVDPTTLGPDEMYVRKTFRYY</sequence>
<evidence type="ECO:0000256" key="1">
    <source>
        <dbReference type="ARBA" id="ARBA00004123"/>
    </source>
</evidence>
<dbReference type="Gene3D" id="2.30.31.10">
    <property type="entry name" value="Transcriptional Coactivator Pc4, Chain A"/>
    <property type="match status" value="1"/>
</dbReference>
<name>A0A1S4EIL2_DIACI</name>
<dbReference type="InterPro" id="IPR009044">
    <property type="entry name" value="ssDNA-bd_transcriptional_reg"/>
</dbReference>
<dbReference type="PANTHER" id="PTHR13215">
    <property type="entry name" value="RNA POLYMERASE II TRANSCRIPTIONAL COACTIVATOR"/>
    <property type="match status" value="1"/>
</dbReference>
<dbReference type="Proteomes" id="UP000079169">
    <property type="component" value="Unplaced"/>
</dbReference>
<dbReference type="RefSeq" id="XP_026683766.1">
    <property type="nucleotide sequence ID" value="XM_026827965.1"/>
</dbReference>
<evidence type="ECO:0000256" key="6">
    <source>
        <dbReference type="ARBA" id="ARBA00023242"/>
    </source>
</evidence>
<evidence type="ECO:0000256" key="5">
    <source>
        <dbReference type="ARBA" id="ARBA00023163"/>
    </source>
</evidence>
<gene>
    <name evidence="10 11 12 13 14 15" type="primary">LOC103515200</name>
</gene>
<dbReference type="GO" id="GO:0003677">
    <property type="term" value="F:DNA binding"/>
    <property type="evidence" value="ECO:0007669"/>
    <property type="project" value="UniProtKB-KW"/>
</dbReference>
<dbReference type="SUPFAM" id="SSF54447">
    <property type="entry name" value="ssDNA-binding transcriptional regulator domain"/>
    <property type="match status" value="1"/>
</dbReference>
<organism evidence="9 14">
    <name type="scientific">Diaphorina citri</name>
    <name type="common">Asian citrus psyllid</name>
    <dbReference type="NCBI Taxonomy" id="121845"/>
    <lineage>
        <taxon>Eukaryota</taxon>
        <taxon>Metazoa</taxon>
        <taxon>Ecdysozoa</taxon>
        <taxon>Arthropoda</taxon>
        <taxon>Hexapoda</taxon>
        <taxon>Insecta</taxon>
        <taxon>Pterygota</taxon>
        <taxon>Neoptera</taxon>
        <taxon>Paraneoptera</taxon>
        <taxon>Hemiptera</taxon>
        <taxon>Sternorrhyncha</taxon>
        <taxon>Psylloidea</taxon>
        <taxon>Psyllidae</taxon>
        <taxon>Diaphorininae</taxon>
        <taxon>Diaphorina</taxon>
    </lineage>
</organism>
<dbReference type="PaxDb" id="121845-A0A1S4EIL2"/>
<keyword evidence="9" id="KW-1185">Reference proteome</keyword>
<feature type="domain" description="Transcriptional coactivator p15 (PC4) C-terminal" evidence="8">
    <location>
        <begin position="52"/>
        <end position="101"/>
    </location>
</feature>
<evidence type="ECO:0000313" key="14">
    <source>
        <dbReference type="RefSeq" id="XP_017302041.1"/>
    </source>
</evidence>
<evidence type="ECO:0000256" key="2">
    <source>
        <dbReference type="ARBA" id="ARBA00009001"/>
    </source>
</evidence>